<evidence type="ECO:0000313" key="2">
    <source>
        <dbReference type="EMBL" id="PON56483.1"/>
    </source>
</evidence>
<evidence type="ECO:0000256" key="1">
    <source>
        <dbReference type="SAM" id="MobiDB-lite"/>
    </source>
</evidence>
<reference evidence="3" key="1">
    <citation type="submission" date="2016-06" db="EMBL/GenBank/DDBJ databases">
        <title>Parallel loss of symbiosis genes in relatives of nitrogen-fixing non-legume Parasponia.</title>
        <authorList>
            <person name="Van Velzen R."/>
            <person name="Holmer R."/>
            <person name="Bu F."/>
            <person name="Rutten L."/>
            <person name="Van Zeijl A."/>
            <person name="Liu W."/>
            <person name="Santuari L."/>
            <person name="Cao Q."/>
            <person name="Sharma T."/>
            <person name="Shen D."/>
            <person name="Roswanjaya Y."/>
            <person name="Wardhani T."/>
            <person name="Kalhor M.S."/>
            <person name="Jansen J."/>
            <person name="Van den Hoogen J."/>
            <person name="Gungor B."/>
            <person name="Hartog M."/>
            <person name="Hontelez J."/>
            <person name="Verver J."/>
            <person name="Yang W.-C."/>
            <person name="Schijlen E."/>
            <person name="Repin R."/>
            <person name="Schilthuizen M."/>
            <person name="Schranz E."/>
            <person name="Heidstra R."/>
            <person name="Miyata K."/>
            <person name="Fedorova E."/>
            <person name="Kohlen W."/>
            <person name="Bisseling T."/>
            <person name="Smit S."/>
            <person name="Geurts R."/>
        </authorList>
    </citation>
    <scope>NUCLEOTIDE SEQUENCE [LARGE SCALE GENOMIC DNA]</scope>
    <source>
        <strain evidence="3">cv. WU1-14</strain>
    </source>
</reference>
<evidence type="ECO:0000313" key="3">
    <source>
        <dbReference type="Proteomes" id="UP000237105"/>
    </source>
</evidence>
<protein>
    <submittedName>
        <fullName evidence="2">Uncharacterized protein</fullName>
    </submittedName>
</protein>
<feature type="region of interest" description="Disordered" evidence="1">
    <location>
        <begin position="1"/>
        <end position="24"/>
    </location>
</feature>
<feature type="non-terminal residue" evidence="2">
    <location>
        <position position="1"/>
    </location>
</feature>
<organism evidence="2 3">
    <name type="scientific">Parasponia andersonii</name>
    <name type="common">Sponia andersonii</name>
    <dbReference type="NCBI Taxonomy" id="3476"/>
    <lineage>
        <taxon>Eukaryota</taxon>
        <taxon>Viridiplantae</taxon>
        <taxon>Streptophyta</taxon>
        <taxon>Embryophyta</taxon>
        <taxon>Tracheophyta</taxon>
        <taxon>Spermatophyta</taxon>
        <taxon>Magnoliopsida</taxon>
        <taxon>eudicotyledons</taxon>
        <taxon>Gunneridae</taxon>
        <taxon>Pentapetalae</taxon>
        <taxon>rosids</taxon>
        <taxon>fabids</taxon>
        <taxon>Rosales</taxon>
        <taxon>Cannabaceae</taxon>
        <taxon>Parasponia</taxon>
    </lineage>
</organism>
<sequence>HEVLPVSAKERESHQHEDEVLPVFAKKRQRGSSLGAATPNVFLLVVKMLPGVFQ</sequence>
<dbReference type="Proteomes" id="UP000237105">
    <property type="component" value="Unassembled WGS sequence"/>
</dbReference>
<feature type="compositionally biased region" description="Basic and acidic residues" evidence="1">
    <location>
        <begin position="1"/>
        <end position="19"/>
    </location>
</feature>
<gene>
    <name evidence="2" type="ORF">PanWU01x14_180510</name>
</gene>
<keyword evidence="3" id="KW-1185">Reference proteome</keyword>
<accession>A0A2P5C621</accession>
<comment type="caution">
    <text evidence="2">The sequence shown here is derived from an EMBL/GenBank/DDBJ whole genome shotgun (WGS) entry which is preliminary data.</text>
</comment>
<name>A0A2P5C621_PARAD</name>
<proteinExistence type="predicted"/>
<dbReference type="AlphaFoldDB" id="A0A2P5C621"/>
<dbReference type="EMBL" id="JXTB01000170">
    <property type="protein sequence ID" value="PON56483.1"/>
    <property type="molecule type" value="Genomic_DNA"/>
</dbReference>